<dbReference type="STRING" id="1642647.PSM36_3300"/>
<proteinExistence type="predicted"/>
<dbReference type="AlphaFoldDB" id="A0A1R3TDL0"/>
<dbReference type="InterPro" id="IPR025636">
    <property type="entry name" value="DUF4294"/>
</dbReference>
<gene>
    <name evidence="1" type="ORF">PSM36_3300</name>
</gene>
<evidence type="ECO:0000313" key="2">
    <source>
        <dbReference type="Proteomes" id="UP000187464"/>
    </source>
</evidence>
<dbReference type="KEGG" id="psac:PSM36_3300"/>
<evidence type="ECO:0008006" key="3">
    <source>
        <dbReference type="Google" id="ProtNLM"/>
    </source>
</evidence>
<evidence type="ECO:0000313" key="1">
    <source>
        <dbReference type="EMBL" id="SCD22085.1"/>
    </source>
</evidence>
<dbReference type="Pfam" id="PF14127">
    <property type="entry name" value="DUF4294"/>
    <property type="match status" value="1"/>
</dbReference>
<dbReference type="Proteomes" id="UP000187464">
    <property type="component" value="Chromosome I"/>
</dbReference>
<organism evidence="1 2">
    <name type="scientific">Proteiniphilum saccharofermentans</name>
    <dbReference type="NCBI Taxonomy" id="1642647"/>
    <lineage>
        <taxon>Bacteria</taxon>
        <taxon>Pseudomonadati</taxon>
        <taxon>Bacteroidota</taxon>
        <taxon>Bacteroidia</taxon>
        <taxon>Bacteroidales</taxon>
        <taxon>Dysgonomonadaceae</taxon>
        <taxon>Proteiniphilum</taxon>
    </lineage>
</organism>
<sequence length="222" mass="25532">MTHYLCIVMERLSIISLTLLTTLLSPAIKAQGYYAANISPDSNTPASTIFLMPNVYPAVVLEGDTVACMWLKDFIKYSPLTFRNTKDQIAYTRLVRDVKKTLPYAKEIAAIILETYEYMETLPNDKERQKHLNRMEKYLMDQYTPKMKKLTRSQGQLLMKLVDRETNSSSYHIIDAFMGSFKAWSYNLFAGMFGNSLKTRYNPFGEDRVTERVCVLVEQGAV</sequence>
<keyword evidence="2" id="KW-1185">Reference proteome</keyword>
<name>A0A1R3TDL0_9BACT</name>
<dbReference type="EMBL" id="LT605205">
    <property type="protein sequence ID" value="SCD22085.1"/>
    <property type="molecule type" value="Genomic_DNA"/>
</dbReference>
<protein>
    <recommendedName>
        <fullName evidence="3">DUF4294 domain-containing protein</fullName>
    </recommendedName>
</protein>
<accession>A0A1R3TDL0</accession>
<reference evidence="1 2" key="1">
    <citation type="submission" date="2016-08" db="EMBL/GenBank/DDBJ databases">
        <authorList>
            <person name="Seilhamer J.J."/>
        </authorList>
    </citation>
    <scope>NUCLEOTIDE SEQUENCE [LARGE SCALE GENOMIC DNA]</scope>
    <source>
        <strain evidence="1">M3/6</strain>
    </source>
</reference>